<dbReference type="EMBL" id="JANTQA010000070">
    <property type="protein sequence ID" value="KAJ3425959.1"/>
    <property type="molecule type" value="Genomic_DNA"/>
</dbReference>
<feature type="transmembrane region" description="Helical" evidence="6">
    <location>
        <begin position="461"/>
        <end position="485"/>
    </location>
</feature>
<feature type="compositionally biased region" description="Polar residues" evidence="5">
    <location>
        <begin position="301"/>
        <end position="320"/>
    </location>
</feature>
<feature type="region of interest" description="Disordered" evidence="5">
    <location>
        <begin position="227"/>
        <end position="357"/>
    </location>
</feature>
<feature type="transmembrane region" description="Helical" evidence="6">
    <location>
        <begin position="160"/>
        <end position="179"/>
    </location>
</feature>
<evidence type="ECO:0000313" key="8">
    <source>
        <dbReference type="EMBL" id="KAJ3425959.1"/>
    </source>
</evidence>
<dbReference type="AlphaFoldDB" id="A0AAV7YBF2"/>
<evidence type="ECO:0000256" key="6">
    <source>
        <dbReference type="SAM" id="Phobius"/>
    </source>
</evidence>
<keyword evidence="3 6" id="KW-1133">Transmembrane helix</keyword>
<evidence type="ECO:0000256" key="2">
    <source>
        <dbReference type="ARBA" id="ARBA00022692"/>
    </source>
</evidence>
<evidence type="ECO:0000256" key="7">
    <source>
        <dbReference type="SAM" id="SignalP"/>
    </source>
</evidence>
<protein>
    <submittedName>
        <fullName evidence="8">Protein yippee-like</fullName>
    </submittedName>
</protein>
<dbReference type="PANTHER" id="PTHR14255">
    <property type="entry name" value="CEREBLON"/>
    <property type="match status" value="1"/>
</dbReference>
<dbReference type="Proteomes" id="UP001146793">
    <property type="component" value="Unassembled WGS sequence"/>
</dbReference>
<feature type="signal peptide" evidence="7">
    <location>
        <begin position="1"/>
        <end position="22"/>
    </location>
</feature>
<feature type="compositionally biased region" description="Low complexity" evidence="5">
    <location>
        <begin position="321"/>
        <end position="335"/>
    </location>
</feature>
<proteinExistence type="predicted"/>
<comment type="subcellular location">
    <subcellularLocation>
        <location evidence="1">Membrane</location>
        <topology evidence="1">Multi-pass membrane protein</topology>
    </subcellularLocation>
</comment>
<feature type="transmembrane region" description="Helical" evidence="6">
    <location>
        <begin position="565"/>
        <end position="589"/>
    </location>
</feature>
<accession>A0AAV7YBF2</accession>
<keyword evidence="2 6" id="KW-0812">Transmembrane</keyword>
<dbReference type="InterPro" id="IPR002781">
    <property type="entry name" value="TM_pro_TauE-like"/>
</dbReference>
<feature type="chain" id="PRO_5043597088" evidence="7">
    <location>
        <begin position="23"/>
        <end position="607"/>
    </location>
</feature>
<feature type="transmembrane region" description="Helical" evidence="6">
    <location>
        <begin position="534"/>
        <end position="553"/>
    </location>
</feature>
<feature type="compositionally biased region" description="Basic and acidic residues" evidence="5">
    <location>
        <begin position="271"/>
        <end position="300"/>
    </location>
</feature>
<gene>
    <name evidence="8" type="ORF">M0812_28406</name>
</gene>
<evidence type="ECO:0000256" key="3">
    <source>
        <dbReference type="ARBA" id="ARBA00022989"/>
    </source>
</evidence>
<keyword evidence="4 6" id="KW-0472">Membrane</keyword>
<organism evidence="8 9">
    <name type="scientific">Anaeramoeba flamelloides</name>
    <dbReference type="NCBI Taxonomy" id="1746091"/>
    <lineage>
        <taxon>Eukaryota</taxon>
        <taxon>Metamonada</taxon>
        <taxon>Anaeramoebidae</taxon>
        <taxon>Anaeramoeba</taxon>
    </lineage>
</organism>
<dbReference type="Pfam" id="PF01925">
    <property type="entry name" value="TauE"/>
    <property type="match status" value="2"/>
</dbReference>
<sequence length="607" mass="68870">MKSFSVFFITLFFVLFCSQVLCSTLGSECHNIYKCGDEYVCSEDKCSYCNTTSQCSRKYVSMVCQQEEDSPDKKTCVTKPLFGPFMWRDILATILIFVAAIIASGAGLGGGAIFVGVYLLILGFSTRTAVPVSQFTILGGSISAFVMNFKRRHPIDDRPLIDWNVIMVMIPLVFGGTVMGVFGNIFLPDWVVVTLMFLILIYTGTRTTLKSIRLWDKEKREFQEYKKKQKQLEESGGLDEDGNSLINKENEEKTNTESEIGESENDTQQSDVRENKTESKDGKWESITDISLKEFYKNKTDQPSQNKQEYQQLNSNQTKDNTINNDTDPNIENENLLTDNQENENPKTEDDLEDQDEDGLTIEQQKEKQELLEKESKIPYWKIAVSLFNWIFIIIFSLFKGGDDQYSIIGVKKCSSKFWIIIACIYPFIIISTYLVIKYLDKTEKKKIRLKWKFNPGDIRWNRSAFILIPTLSLLTGIVASLIGIGGGLLISAFLVELNCLPPVISATSAAIILFTSSSTSLQYLIIGQLKPEYAAWYFSLSFVAFIIGQLVFVRLVKKLKRTAIIIILIAIITWISCLMIGTSSFLNLSDQQKREKEMGYSIFCNS</sequence>
<feature type="transmembrane region" description="Helical" evidence="6">
    <location>
        <begin position="419"/>
        <end position="440"/>
    </location>
</feature>
<dbReference type="GO" id="GO:0016020">
    <property type="term" value="C:membrane"/>
    <property type="evidence" value="ECO:0007669"/>
    <property type="project" value="UniProtKB-SubCell"/>
</dbReference>
<evidence type="ECO:0000313" key="9">
    <source>
        <dbReference type="Proteomes" id="UP001146793"/>
    </source>
</evidence>
<feature type="transmembrane region" description="Helical" evidence="6">
    <location>
        <begin position="185"/>
        <end position="203"/>
    </location>
</feature>
<dbReference type="GO" id="GO:0031464">
    <property type="term" value="C:Cul4A-RING E3 ubiquitin ligase complex"/>
    <property type="evidence" value="ECO:0007669"/>
    <property type="project" value="TreeGrafter"/>
</dbReference>
<feature type="transmembrane region" description="Helical" evidence="6">
    <location>
        <begin position="380"/>
        <end position="399"/>
    </location>
</feature>
<dbReference type="PANTHER" id="PTHR14255:SF3">
    <property type="entry name" value="SULFITE EXPORTER TAUE_SAFE FAMILY PROTEIN 5-RELATED"/>
    <property type="match status" value="1"/>
</dbReference>
<evidence type="ECO:0000256" key="5">
    <source>
        <dbReference type="SAM" id="MobiDB-lite"/>
    </source>
</evidence>
<feature type="transmembrane region" description="Helical" evidence="6">
    <location>
        <begin position="90"/>
        <end position="121"/>
    </location>
</feature>
<comment type="caution">
    <text evidence="8">The sequence shown here is derived from an EMBL/GenBank/DDBJ whole genome shotgun (WGS) entry which is preliminary data.</text>
</comment>
<keyword evidence="7" id="KW-0732">Signal</keyword>
<evidence type="ECO:0000256" key="4">
    <source>
        <dbReference type="ARBA" id="ARBA00023136"/>
    </source>
</evidence>
<reference evidence="8" key="1">
    <citation type="submission" date="2022-08" db="EMBL/GenBank/DDBJ databases">
        <title>Novel sulphate-reducing endosymbionts in the free-living metamonad Anaeramoeba.</title>
        <authorList>
            <person name="Jerlstrom-Hultqvist J."/>
            <person name="Cepicka I."/>
            <person name="Gallot-Lavallee L."/>
            <person name="Salas-Leiva D."/>
            <person name="Curtis B.A."/>
            <person name="Zahonova K."/>
            <person name="Pipaliya S."/>
            <person name="Dacks J."/>
            <person name="Roger A.J."/>
        </authorList>
    </citation>
    <scope>NUCLEOTIDE SEQUENCE</scope>
    <source>
        <strain evidence="8">Busselton2</strain>
    </source>
</reference>
<dbReference type="GO" id="GO:0016567">
    <property type="term" value="P:protein ubiquitination"/>
    <property type="evidence" value="ECO:0007669"/>
    <property type="project" value="TreeGrafter"/>
</dbReference>
<evidence type="ECO:0000256" key="1">
    <source>
        <dbReference type="ARBA" id="ARBA00004141"/>
    </source>
</evidence>
<name>A0AAV7YBF2_9EUKA</name>